<gene>
    <name evidence="2" type="ORF">CBYS24578_00018671</name>
</gene>
<dbReference type="OrthoDB" id="6132182at2759"/>
<feature type="compositionally biased region" description="Basic and acidic residues" evidence="1">
    <location>
        <begin position="284"/>
        <end position="296"/>
    </location>
</feature>
<evidence type="ECO:0000313" key="3">
    <source>
        <dbReference type="Proteomes" id="UP000754883"/>
    </source>
</evidence>
<sequence length="1244" mass="139488">MGLWYVYLMWRRATSHDQGVNWGRFLLTFESRWVADEYYMTLCQLKTSSGQPRFKTMARTSAQLWAFDSVEESGSGDNGWWWAPIFIWRESRYAANLGSFTNKVMHTYLSDGNHSQRNDWPILNDLAEGSDWISGKTFFIRNKRQRTRYWYDPGNGSVQVSTSMHTKFRITRISAAPQLVAGDAQHILTRDDTVEVVPVGSTGSPRYIQPAASGKLTISTTRSSILFRNFVLGLATVWQQTGGSYHYGSLVRSEAPNLILTMPFYHESEEEEDFPNPLPTRPTQPEEKTPSEEKTPQGESQPADNMAGDDLTAGEPDPQYYKLPSKLDDLEGRPAALKKWSAIIDDVIEKLQVKKKAAGKTAHFFNAAREPDTPTETLSIKWIAFPKNLETKQNKWALADERLNQDEYCEWEVERDKKGELKSVTFTTELPEYYTFLASIDPDAKKLLQVYNNLNDDEEIAAEDVLDGASKYNGGNRFNTRTGEGETVPGAIAHMIAANNTLHDLAELVIDSTILYKDDNGNDITNGRDLIRKMDNSPQSERRNSDPTVTANINSRVRSGKRAAVTNPLGPYIKSIENAKIKVEGGAHVDNWWTFDRVGDDDNRVRAKFTIPKKYIGTVKDGNGNKVTHGSHIAKYIWIGVDVAIADPPPPNQASQIPQTILTYIEGRHIKPTPLPVSFVNKQLKKDPFGKYLATTPNPALTLKDLIAGLEDYTWAAYAADEGIGYKFKTPREKVRVRVVIICIPGVPLRPRSGSGKTADAEKLTERAFKKSTFAVVAVAPGSDPNNIHSKKAILQVASFNTDDGFFRFYDRERLGRGAGAGQWLYFGSSLDAFAPDTQGLGPFCGHPNGGLVMKEIEDPWPHWHTEDNELSLPASHPMMSDPLFRNTSTQSWRFDLADRLANMVLTGTEIWFNTRRYHDFGPIRDPKPVAERVHQWMAHILMSTSVSIACSKSAGSSEILIPSGFFFDAAGLSVVMDDVPELEDQIKPCSKANYDAARKHLGVYTLNKMPRGGPLDIASESEGFAPWKVITPCPEDKEGIQQIIKTGLLPKKTVLALLMVDFWNPVFSYRRARLMRYIPSTLTYCPTGTSEDDRYRFSTDLAEAVETGIESLELDPNTSPEAEFLKLLRSEDVEQEAKNRLQTYVDNINSKLSTGKGVTEYMALAETKRRMFRPPPSTRRPVHPLAEFDLSLPYASAIDPSQKEWKMMQNGEVVLADSDNDVWHPRNTQAHFSSAGCPFSASF</sequence>
<organism evidence="2 3">
    <name type="scientific">Clonostachys byssicola</name>
    <dbReference type="NCBI Taxonomy" id="160290"/>
    <lineage>
        <taxon>Eukaryota</taxon>
        <taxon>Fungi</taxon>
        <taxon>Dikarya</taxon>
        <taxon>Ascomycota</taxon>
        <taxon>Pezizomycotina</taxon>
        <taxon>Sordariomycetes</taxon>
        <taxon>Hypocreomycetidae</taxon>
        <taxon>Hypocreales</taxon>
        <taxon>Bionectriaceae</taxon>
        <taxon>Clonostachys</taxon>
    </lineage>
</organism>
<protein>
    <submittedName>
        <fullName evidence="2">Uncharacterized protein</fullName>
    </submittedName>
</protein>
<keyword evidence="3" id="KW-1185">Reference proteome</keyword>
<evidence type="ECO:0000256" key="1">
    <source>
        <dbReference type="SAM" id="MobiDB-lite"/>
    </source>
</evidence>
<reference evidence="2" key="1">
    <citation type="submission" date="2021-10" db="EMBL/GenBank/DDBJ databases">
        <authorList>
            <person name="Piombo E."/>
        </authorList>
    </citation>
    <scope>NUCLEOTIDE SEQUENCE</scope>
</reference>
<comment type="caution">
    <text evidence="2">The sequence shown here is derived from an EMBL/GenBank/DDBJ whole genome shotgun (WGS) entry which is preliminary data.</text>
</comment>
<proteinExistence type="predicted"/>
<evidence type="ECO:0000313" key="2">
    <source>
        <dbReference type="EMBL" id="CAG9982118.1"/>
    </source>
</evidence>
<feature type="region of interest" description="Disordered" evidence="1">
    <location>
        <begin position="526"/>
        <end position="548"/>
    </location>
</feature>
<accession>A0A9N9UBW2</accession>
<dbReference type="EMBL" id="CABFNO020001331">
    <property type="protein sequence ID" value="CAG9982118.1"/>
    <property type="molecule type" value="Genomic_DNA"/>
</dbReference>
<dbReference type="Proteomes" id="UP000754883">
    <property type="component" value="Unassembled WGS sequence"/>
</dbReference>
<dbReference type="AlphaFoldDB" id="A0A9N9UBW2"/>
<feature type="region of interest" description="Disordered" evidence="1">
    <location>
        <begin position="267"/>
        <end position="319"/>
    </location>
</feature>
<name>A0A9N9UBW2_9HYPO</name>
<feature type="compositionally biased region" description="Basic and acidic residues" evidence="1">
    <location>
        <begin position="529"/>
        <end position="545"/>
    </location>
</feature>